<organism evidence="1 2">
    <name type="scientific">Sporosarcina ureilytica</name>
    <dbReference type="NCBI Taxonomy" id="298596"/>
    <lineage>
        <taxon>Bacteria</taxon>
        <taxon>Bacillati</taxon>
        <taxon>Bacillota</taxon>
        <taxon>Bacilli</taxon>
        <taxon>Bacillales</taxon>
        <taxon>Caryophanaceae</taxon>
        <taxon>Sporosarcina</taxon>
    </lineage>
</organism>
<evidence type="ECO:0000313" key="2">
    <source>
        <dbReference type="Proteomes" id="UP000185746"/>
    </source>
</evidence>
<name>A0A1D8JI98_9BACL</name>
<dbReference type="KEGG" id="surl:BI350_13460"/>
<gene>
    <name evidence="1" type="ORF">BI350_13460</name>
</gene>
<keyword evidence="2" id="KW-1185">Reference proteome</keyword>
<evidence type="ECO:0000313" key="1">
    <source>
        <dbReference type="EMBL" id="AOV08442.1"/>
    </source>
</evidence>
<protein>
    <submittedName>
        <fullName evidence="1">Uncharacterized protein</fullName>
    </submittedName>
</protein>
<dbReference type="AlphaFoldDB" id="A0A1D8JI98"/>
<sequence length="133" mass="15289">MTTENEPLLFVAGPPVFIRVAVTDEESTSVFVQNKEDYDHGKLKEVDQEKIEPTAEINPSIYNKIMYLRSGFQRQVYSPLKFIIKDETISGKIAKVDGDKVFIDIDQNDDQQVAVEISKIEEILWRGHPFQED</sequence>
<dbReference type="Proteomes" id="UP000185746">
    <property type="component" value="Chromosome"/>
</dbReference>
<accession>A0A1D8JI98</accession>
<reference evidence="1 2" key="1">
    <citation type="submission" date="2016-09" db="EMBL/GenBank/DDBJ databases">
        <title>Complete genome sequence of the Lysinibacillus sphaericus LMG 22257, a specie of Bacillus with ureolytic activity that can effectively biodeposit calcium carbonate.</title>
        <authorList>
            <person name="Yan W."/>
        </authorList>
    </citation>
    <scope>NUCLEOTIDE SEQUENCE [LARGE SCALE GENOMIC DNA]</scope>
    <source>
        <strain evidence="1 2">LMG 22257</strain>
    </source>
</reference>
<dbReference type="EMBL" id="CP017560">
    <property type="protein sequence ID" value="AOV08442.1"/>
    <property type="molecule type" value="Genomic_DNA"/>
</dbReference>
<dbReference type="RefSeq" id="WP_075528605.1">
    <property type="nucleotide sequence ID" value="NZ_CP017560.1"/>
</dbReference>
<proteinExistence type="predicted"/>